<feature type="region of interest" description="Disordered" evidence="1">
    <location>
        <begin position="1"/>
        <end position="128"/>
    </location>
</feature>
<feature type="compositionally biased region" description="Low complexity" evidence="1">
    <location>
        <begin position="84"/>
        <end position="95"/>
    </location>
</feature>
<accession>A0A409X2Z7</accession>
<evidence type="ECO:0000313" key="3">
    <source>
        <dbReference type="Proteomes" id="UP000283269"/>
    </source>
</evidence>
<dbReference type="AlphaFoldDB" id="A0A409X2Z7"/>
<dbReference type="Proteomes" id="UP000283269">
    <property type="component" value="Unassembled WGS sequence"/>
</dbReference>
<dbReference type="InParanoid" id="A0A409X2Z7"/>
<reference evidence="2 3" key="1">
    <citation type="journal article" date="2018" name="Evol. Lett.">
        <title>Horizontal gene cluster transfer increased hallucinogenic mushroom diversity.</title>
        <authorList>
            <person name="Reynolds H.T."/>
            <person name="Vijayakumar V."/>
            <person name="Gluck-Thaler E."/>
            <person name="Korotkin H.B."/>
            <person name="Matheny P.B."/>
            <person name="Slot J.C."/>
        </authorList>
    </citation>
    <scope>NUCLEOTIDE SEQUENCE [LARGE SCALE GENOMIC DNA]</scope>
    <source>
        <strain evidence="2 3">2631</strain>
    </source>
</reference>
<name>A0A409X2Z7_PSICY</name>
<feature type="compositionally biased region" description="Basic and acidic residues" evidence="1">
    <location>
        <begin position="103"/>
        <end position="119"/>
    </location>
</feature>
<proteinExistence type="predicted"/>
<keyword evidence="3" id="KW-1185">Reference proteome</keyword>
<dbReference type="EMBL" id="NHYD01002745">
    <property type="protein sequence ID" value="PPQ85138.1"/>
    <property type="molecule type" value="Genomic_DNA"/>
</dbReference>
<evidence type="ECO:0000313" key="2">
    <source>
        <dbReference type="EMBL" id="PPQ85138.1"/>
    </source>
</evidence>
<organism evidence="2 3">
    <name type="scientific">Psilocybe cyanescens</name>
    <dbReference type="NCBI Taxonomy" id="93625"/>
    <lineage>
        <taxon>Eukaryota</taxon>
        <taxon>Fungi</taxon>
        <taxon>Dikarya</taxon>
        <taxon>Basidiomycota</taxon>
        <taxon>Agaricomycotina</taxon>
        <taxon>Agaricomycetes</taxon>
        <taxon>Agaricomycetidae</taxon>
        <taxon>Agaricales</taxon>
        <taxon>Agaricineae</taxon>
        <taxon>Strophariaceae</taxon>
        <taxon>Psilocybe</taxon>
    </lineage>
</organism>
<protein>
    <submittedName>
        <fullName evidence="2">Uncharacterized protein</fullName>
    </submittedName>
</protein>
<gene>
    <name evidence="2" type="ORF">CVT25_004106</name>
</gene>
<sequence length="128" mass="13613">MAATTTRMGTVPVAAIETGTDTYNNGSYDADDSDRYEDNTDGAYKGDNNENGDDSCNSNEGNSDRYEDGEDGSCNKDKHGGCEAATAMRTRTTAMGTNGYEDGSCKDNTDSSCKDDNEGHNAYQQPNG</sequence>
<evidence type="ECO:0000256" key="1">
    <source>
        <dbReference type="SAM" id="MobiDB-lite"/>
    </source>
</evidence>
<comment type="caution">
    <text evidence="2">The sequence shown here is derived from an EMBL/GenBank/DDBJ whole genome shotgun (WGS) entry which is preliminary data.</text>
</comment>